<dbReference type="SUPFAM" id="SSF53041">
    <property type="entry name" value="Resolvase-like"/>
    <property type="match status" value="1"/>
</dbReference>
<comment type="caution">
    <text evidence="5">The sequence shown here is derived from an EMBL/GenBank/DDBJ whole genome shotgun (WGS) entry which is preliminary data.</text>
</comment>
<evidence type="ECO:0000313" key="5">
    <source>
        <dbReference type="EMBL" id="KAA5534202.1"/>
    </source>
</evidence>
<dbReference type="RefSeq" id="WP_150080051.1">
    <property type="nucleotide sequence ID" value="NZ_VWOX01000057.1"/>
</dbReference>
<dbReference type="Gene3D" id="3.90.1750.20">
    <property type="entry name" value="Putative Large Serine Recombinase, Chain B, Domain 2"/>
    <property type="match status" value="1"/>
</dbReference>
<sequence>MGRLILNVLLSFAQFEREMISERTRDKIAAARRKGKWSGGMPVLGYNVVDRKLVVDETEAERVREIFEMYRQRKSLLDVAREINGRGWRTKR</sequence>
<gene>
    <name evidence="5" type="ORF">FYK55_28635</name>
</gene>
<proteinExistence type="predicted"/>
<dbReference type="GO" id="GO:0003677">
    <property type="term" value="F:DNA binding"/>
    <property type="evidence" value="ECO:0007669"/>
    <property type="project" value="UniProtKB-KW"/>
</dbReference>
<dbReference type="PROSITE" id="PS51736">
    <property type="entry name" value="RECOMBINASES_3"/>
    <property type="match status" value="1"/>
</dbReference>
<evidence type="ECO:0000259" key="3">
    <source>
        <dbReference type="PROSITE" id="PS51736"/>
    </source>
</evidence>
<dbReference type="PANTHER" id="PTHR30461">
    <property type="entry name" value="DNA-INVERTASE FROM LAMBDOID PROPHAGE"/>
    <property type="match status" value="1"/>
</dbReference>
<keyword evidence="6" id="KW-1185">Reference proteome</keyword>
<dbReference type="InterPro" id="IPR011109">
    <property type="entry name" value="DNA_bind_recombinase_dom"/>
</dbReference>
<evidence type="ECO:0000256" key="1">
    <source>
        <dbReference type="ARBA" id="ARBA00023125"/>
    </source>
</evidence>
<dbReference type="GO" id="GO:0000150">
    <property type="term" value="F:DNA strand exchange activity"/>
    <property type="evidence" value="ECO:0007669"/>
    <property type="project" value="InterPro"/>
</dbReference>
<dbReference type="Pfam" id="PF07508">
    <property type="entry name" value="Recombinase"/>
    <property type="match status" value="1"/>
</dbReference>
<organism evidence="5 6">
    <name type="scientific">Roseiconus nitratireducens</name>
    <dbReference type="NCBI Taxonomy" id="2605748"/>
    <lineage>
        <taxon>Bacteria</taxon>
        <taxon>Pseudomonadati</taxon>
        <taxon>Planctomycetota</taxon>
        <taxon>Planctomycetia</taxon>
        <taxon>Pirellulales</taxon>
        <taxon>Pirellulaceae</taxon>
        <taxon>Roseiconus</taxon>
    </lineage>
</organism>
<evidence type="ECO:0000313" key="6">
    <source>
        <dbReference type="Proteomes" id="UP000324479"/>
    </source>
</evidence>
<accession>A0A5M6CJQ8</accession>
<reference evidence="5 6" key="1">
    <citation type="submission" date="2019-08" db="EMBL/GenBank/DDBJ databases">
        <authorList>
            <person name="Dhanesh K."/>
            <person name="Kumar G."/>
            <person name="Sasikala C."/>
            <person name="Venkata Ramana C."/>
        </authorList>
    </citation>
    <scope>NUCLEOTIDE SEQUENCE [LARGE SCALE GENOMIC DNA]</scope>
    <source>
        <strain evidence="5 6">JC645</strain>
    </source>
</reference>
<feature type="non-terminal residue" evidence="5">
    <location>
        <position position="92"/>
    </location>
</feature>
<name>A0A5M6CJQ8_9BACT</name>
<dbReference type="Proteomes" id="UP000324479">
    <property type="component" value="Unassembled WGS sequence"/>
</dbReference>
<dbReference type="InterPro" id="IPR036162">
    <property type="entry name" value="Resolvase-like_N_sf"/>
</dbReference>
<dbReference type="EMBL" id="VWOX01000057">
    <property type="protein sequence ID" value="KAA5534202.1"/>
    <property type="molecule type" value="Genomic_DNA"/>
</dbReference>
<protein>
    <submittedName>
        <fullName evidence="5">Recombinase family protein</fullName>
    </submittedName>
</protein>
<feature type="domain" description="Resolvase/invertase-type recombinase catalytic" evidence="3">
    <location>
        <begin position="1"/>
        <end position="35"/>
    </location>
</feature>
<dbReference type="PANTHER" id="PTHR30461:SF2">
    <property type="entry name" value="SERINE RECOMBINASE PINE-RELATED"/>
    <property type="match status" value="1"/>
</dbReference>
<evidence type="ECO:0000256" key="2">
    <source>
        <dbReference type="ARBA" id="ARBA00023172"/>
    </source>
</evidence>
<dbReference type="Pfam" id="PF00239">
    <property type="entry name" value="Resolvase"/>
    <property type="match status" value="1"/>
</dbReference>
<feature type="domain" description="Recombinase" evidence="4">
    <location>
        <begin position="43"/>
        <end position="92"/>
    </location>
</feature>
<dbReference type="AlphaFoldDB" id="A0A5M6CJQ8"/>
<keyword evidence="1" id="KW-0238">DNA-binding</keyword>
<dbReference type="InterPro" id="IPR006119">
    <property type="entry name" value="Resolv_N"/>
</dbReference>
<dbReference type="InterPro" id="IPR038109">
    <property type="entry name" value="DNA_bind_recomb_sf"/>
</dbReference>
<dbReference type="InterPro" id="IPR050639">
    <property type="entry name" value="SSR_resolvase"/>
</dbReference>
<keyword evidence="2" id="KW-0233">DNA recombination</keyword>
<dbReference type="PROSITE" id="PS51737">
    <property type="entry name" value="RECOMBINASE_DNA_BIND"/>
    <property type="match status" value="1"/>
</dbReference>
<evidence type="ECO:0000259" key="4">
    <source>
        <dbReference type="PROSITE" id="PS51737"/>
    </source>
</evidence>